<dbReference type="PANTHER" id="PTHR31558:SF37">
    <property type="entry name" value="PROTEIN ENHANCED DISEASE RESISTANCE 2 C-TERMINAL DOMAIN-CONTAINING PROTEIN"/>
    <property type="match status" value="1"/>
</dbReference>
<dbReference type="InterPro" id="IPR009769">
    <property type="entry name" value="EDR2_C"/>
</dbReference>
<proteinExistence type="predicted"/>
<reference evidence="3" key="1">
    <citation type="submission" date="2015-12" db="EMBL/GenBank/DDBJ databases">
        <title>Gene expression during late stages of embryo sac development: a critical building block for successful pollen-pistil interactions.</title>
        <authorList>
            <person name="Liu Y."/>
            <person name="Joly V."/>
            <person name="Sabar M."/>
            <person name="Matton D.P."/>
        </authorList>
    </citation>
    <scope>NUCLEOTIDE SEQUENCE</scope>
</reference>
<organism evidence="3">
    <name type="scientific">Solanum chacoense</name>
    <name type="common">Chaco potato</name>
    <dbReference type="NCBI Taxonomy" id="4108"/>
    <lineage>
        <taxon>Eukaryota</taxon>
        <taxon>Viridiplantae</taxon>
        <taxon>Streptophyta</taxon>
        <taxon>Embryophyta</taxon>
        <taxon>Tracheophyta</taxon>
        <taxon>Spermatophyta</taxon>
        <taxon>Magnoliopsida</taxon>
        <taxon>eudicotyledons</taxon>
        <taxon>Gunneridae</taxon>
        <taxon>Pentapetalae</taxon>
        <taxon>asterids</taxon>
        <taxon>lamiids</taxon>
        <taxon>Solanales</taxon>
        <taxon>Solanaceae</taxon>
        <taxon>Solanoideae</taxon>
        <taxon>Solaneae</taxon>
        <taxon>Solanum</taxon>
    </lineage>
</organism>
<evidence type="ECO:0000259" key="2">
    <source>
        <dbReference type="Pfam" id="PF07059"/>
    </source>
</evidence>
<dbReference type="Pfam" id="PF07059">
    <property type="entry name" value="EDR2_C"/>
    <property type="match status" value="1"/>
</dbReference>
<feature type="compositionally biased region" description="Basic residues" evidence="1">
    <location>
        <begin position="17"/>
        <end position="27"/>
    </location>
</feature>
<name>A0A0V0IRG8_SOLCH</name>
<evidence type="ECO:0000313" key="3">
    <source>
        <dbReference type="EMBL" id="JAP35096.1"/>
    </source>
</evidence>
<feature type="domain" description="Protein ENHANCED DISEASE RESISTANCE 2 C-terminal" evidence="2">
    <location>
        <begin position="299"/>
        <end position="540"/>
    </location>
</feature>
<evidence type="ECO:0000256" key="1">
    <source>
        <dbReference type="SAM" id="MobiDB-lite"/>
    </source>
</evidence>
<dbReference type="EMBL" id="GEDG01003304">
    <property type="protein sequence ID" value="JAP35096.1"/>
    <property type="molecule type" value="Transcribed_RNA"/>
</dbReference>
<accession>A0A0V0IRG8</accession>
<feature type="region of interest" description="Disordered" evidence="1">
    <location>
        <begin position="17"/>
        <end position="41"/>
    </location>
</feature>
<feature type="compositionally biased region" description="Basic and acidic residues" evidence="1">
    <location>
        <begin position="173"/>
        <end position="187"/>
    </location>
</feature>
<sequence>MGGCVSTPATTIRARKKHHRRHRKYNRKNSNSGIIGTRKRNSDARVTDIAVSEFVHTTTTTCRTSEVSNSTFHLTQLQWQHNQIDGNVLCQEEAWFDSHSIFESDSDDDFSSVHGDIFPNISNGQVVQYETSSCFMDSKHKYKEYHEKYLKIDGLNKDGVQDPNGPAVVTTQDYERPSMGKGEDFGTKRKKSLDRAYASFKSVKKEILQMQEKTQETVFKSVLPKLVNTLSFNDKITNGPNSAPPSQVKKSTIIRLSMKRTSVDGEENEFCSSRKFLRHPRAGLLIPCCTEEKSIAGSWSKIEPSNFKLRGDSYFKDKRKAPATNVSPYTPIGVDLFACPRKINHIAQHIELPSIKGDRRIPPLLIVNIQLPTYPAPMFVGDADGEGLSLVVYFKLSETFEEDISPQFQDTIKRFIEDDMEKVKGFAKESTVPFRERLKIMVGLVNPDEIVTSSTERKLLNAYNEKPVLSRPQHNFYQGPNYLEVDLDIHRFSYIARKGLDAFRERLRHGILDFGLTIQAQKPEELPEKVLGCVRLNKIDFVDHGQIPTLVRVEEDSCSE</sequence>
<protein>
    <recommendedName>
        <fullName evidence="2">Protein ENHANCED DISEASE RESISTANCE 2 C-terminal domain-containing protein</fullName>
    </recommendedName>
</protein>
<dbReference type="AlphaFoldDB" id="A0A0V0IRG8"/>
<dbReference type="PANTHER" id="PTHR31558">
    <property type="entry name" value="CW14 PROTEIN"/>
    <property type="match status" value="1"/>
</dbReference>
<feature type="region of interest" description="Disordered" evidence="1">
    <location>
        <begin position="156"/>
        <end position="187"/>
    </location>
</feature>